<dbReference type="KEGG" id="nci:NCTC10296_02165"/>
<keyword evidence="1" id="KW-0732">Signal</keyword>
<evidence type="ECO:0000313" key="3">
    <source>
        <dbReference type="Proteomes" id="UP000279284"/>
    </source>
</evidence>
<feature type="signal peptide" evidence="1">
    <location>
        <begin position="1"/>
        <end position="23"/>
    </location>
</feature>
<reference evidence="2 3" key="1">
    <citation type="submission" date="2018-12" db="EMBL/GenBank/DDBJ databases">
        <authorList>
            <consortium name="Pathogen Informatics"/>
        </authorList>
    </citation>
    <scope>NUCLEOTIDE SEQUENCE [LARGE SCALE GENOMIC DNA]</scope>
    <source>
        <strain evidence="2 3">NCTC10296</strain>
    </source>
</reference>
<dbReference type="Proteomes" id="UP000279284">
    <property type="component" value="Chromosome"/>
</dbReference>
<dbReference type="OrthoDB" id="8603658at2"/>
<feature type="chain" id="PRO_5019286018" description="Secreted protein" evidence="1">
    <location>
        <begin position="24"/>
        <end position="90"/>
    </location>
</feature>
<dbReference type="EMBL" id="LR134313">
    <property type="protein sequence ID" value="VEF03136.1"/>
    <property type="molecule type" value="Genomic_DNA"/>
</dbReference>
<accession>A0A448DB15</accession>
<keyword evidence="3" id="KW-1185">Reference proteome</keyword>
<proteinExistence type="predicted"/>
<evidence type="ECO:0008006" key="4">
    <source>
        <dbReference type="Google" id="ProtNLM"/>
    </source>
</evidence>
<protein>
    <recommendedName>
        <fullName evidence="4">Secreted protein</fullName>
    </recommendedName>
</protein>
<dbReference type="RefSeq" id="WP_085416745.1">
    <property type="nucleotide sequence ID" value="NZ_CAUJPY010000017.1"/>
</dbReference>
<evidence type="ECO:0000313" key="2">
    <source>
        <dbReference type="EMBL" id="VEF03136.1"/>
    </source>
</evidence>
<name>A0A448DB15_9NEIS</name>
<dbReference type="AlphaFoldDB" id="A0A448DB15"/>
<organism evidence="2 3">
    <name type="scientific">Neisseria canis</name>
    <dbReference type="NCBI Taxonomy" id="493"/>
    <lineage>
        <taxon>Bacteria</taxon>
        <taxon>Pseudomonadati</taxon>
        <taxon>Pseudomonadota</taxon>
        <taxon>Betaproteobacteria</taxon>
        <taxon>Neisseriales</taxon>
        <taxon>Neisseriaceae</taxon>
        <taxon>Neisseria</taxon>
    </lineage>
</organism>
<sequence>MKSGKWLLCGICLFTLTILPVMDSEAFSSPDLQKNMNCHALSLTPINYLNPEQKQAVLSCDLNEADQAWHEQYGNMHNHDFANGIVYDPS</sequence>
<evidence type="ECO:0000256" key="1">
    <source>
        <dbReference type="SAM" id="SignalP"/>
    </source>
</evidence>
<gene>
    <name evidence="2" type="ORF">NCTC10296_02165</name>
</gene>